<dbReference type="VEuPathDB" id="TrichDB:TRFO_07761"/>
<dbReference type="EMBL" id="MLAK01000938">
    <property type="protein sequence ID" value="OHT00782.1"/>
    <property type="molecule type" value="Genomic_DNA"/>
</dbReference>
<comment type="caution">
    <text evidence="2">The sequence shown here is derived from an EMBL/GenBank/DDBJ whole genome shotgun (WGS) entry which is preliminary data.</text>
</comment>
<feature type="compositionally biased region" description="Basic and acidic residues" evidence="1">
    <location>
        <begin position="221"/>
        <end position="233"/>
    </location>
</feature>
<reference evidence="2" key="1">
    <citation type="submission" date="2016-10" db="EMBL/GenBank/DDBJ databases">
        <authorList>
            <person name="Benchimol M."/>
            <person name="Almeida L.G."/>
            <person name="Vasconcelos A.T."/>
            <person name="Perreira-Neves A."/>
            <person name="Rosa I.A."/>
            <person name="Tasca T."/>
            <person name="Bogo M.R."/>
            <person name="de Souza W."/>
        </authorList>
    </citation>
    <scope>NUCLEOTIDE SEQUENCE [LARGE SCALE GENOMIC DNA]</scope>
    <source>
        <strain evidence="2">K</strain>
    </source>
</reference>
<feature type="compositionally biased region" description="Basic and acidic residues" evidence="1">
    <location>
        <begin position="172"/>
        <end position="184"/>
    </location>
</feature>
<dbReference type="Proteomes" id="UP000179807">
    <property type="component" value="Unassembled WGS sequence"/>
</dbReference>
<proteinExistence type="predicted"/>
<dbReference type="AlphaFoldDB" id="A0A1J4JTD4"/>
<name>A0A1J4JTD4_9EUKA</name>
<evidence type="ECO:0000313" key="2">
    <source>
        <dbReference type="EMBL" id="OHT00782.1"/>
    </source>
</evidence>
<accession>A0A1J4JTD4</accession>
<sequence>MSFAPRSPPSVKAVSVTSSKLSNTQKKKKALPPAPPSVSFSKRFQNVLFSLYNPQDREKLIYDTLPPMSEVKESRPPKEDPPEFNSPLCAYKIRVDLEEDGETRKKLLTDFHNRSAELVNELSLKEYDQIKVSMVPFDVERTAEDRSVTERQHILDERIREVQDARSTASYRSRDIARKKKMEEDQASFAGRRQKNQEAQRMMVEAPNDYSSPSLARGKIKREEAERRARGGK</sequence>
<gene>
    <name evidence="2" type="ORF">TRFO_07761</name>
</gene>
<feature type="compositionally biased region" description="Polar residues" evidence="1">
    <location>
        <begin position="15"/>
        <end position="24"/>
    </location>
</feature>
<feature type="region of interest" description="Disordered" evidence="1">
    <location>
        <begin position="1"/>
        <end position="39"/>
    </location>
</feature>
<protein>
    <submittedName>
        <fullName evidence="2">Uncharacterized protein</fullName>
    </submittedName>
</protein>
<evidence type="ECO:0000256" key="1">
    <source>
        <dbReference type="SAM" id="MobiDB-lite"/>
    </source>
</evidence>
<keyword evidence="3" id="KW-1185">Reference proteome</keyword>
<feature type="region of interest" description="Disordered" evidence="1">
    <location>
        <begin position="162"/>
        <end position="233"/>
    </location>
</feature>
<organism evidence="2 3">
    <name type="scientific">Tritrichomonas foetus</name>
    <dbReference type="NCBI Taxonomy" id="1144522"/>
    <lineage>
        <taxon>Eukaryota</taxon>
        <taxon>Metamonada</taxon>
        <taxon>Parabasalia</taxon>
        <taxon>Tritrichomonadida</taxon>
        <taxon>Tritrichomonadidae</taxon>
        <taxon>Tritrichomonas</taxon>
    </lineage>
</organism>
<evidence type="ECO:0000313" key="3">
    <source>
        <dbReference type="Proteomes" id="UP000179807"/>
    </source>
</evidence>
<dbReference type="GeneID" id="94828583"/>
<dbReference type="RefSeq" id="XP_068353918.1">
    <property type="nucleotide sequence ID" value="XM_068493879.1"/>
</dbReference>